<feature type="transmembrane region" description="Helical" evidence="2">
    <location>
        <begin position="47"/>
        <end position="72"/>
    </location>
</feature>
<dbReference type="Proteomes" id="UP000467249">
    <property type="component" value="Chromosome"/>
</dbReference>
<protein>
    <recommendedName>
        <fullName evidence="5">Proline rich protein</fullName>
    </recommendedName>
</protein>
<accession>A0A6N4WAT8</accession>
<evidence type="ECO:0000313" key="4">
    <source>
        <dbReference type="Proteomes" id="UP000467249"/>
    </source>
</evidence>
<name>A0A6N4WAT8_9MYCO</name>
<keyword evidence="2" id="KW-1133">Transmembrane helix</keyword>
<evidence type="ECO:0000313" key="3">
    <source>
        <dbReference type="EMBL" id="BBZ78159.1"/>
    </source>
</evidence>
<feature type="compositionally biased region" description="Gly residues" evidence="1">
    <location>
        <begin position="134"/>
        <end position="145"/>
    </location>
</feature>
<dbReference type="KEGG" id="many:MANY_34960"/>
<feature type="region of interest" description="Disordered" evidence="1">
    <location>
        <begin position="1"/>
        <end position="28"/>
    </location>
</feature>
<proteinExistence type="predicted"/>
<sequence length="154" mass="15539">MIEGMTDTPERVEEPATGPVATLPPPPPPPAYVPPVYPQRPSRLYQVAAWVAIVAGVIFIVGAVFFTGFALGRHSGYDGGWRHHNSEFRERIGPPMFPMPMMPGGPGGPGEFGGPGGPGPFGGPGMGPGPGPGAGPGMPGSGGPGATATPIPRP</sequence>
<keyword evidence="2" id="KW-0472">Membrane</keyword>
<evidence type="ECO:0008006" key="5">
    <source>
        <dbReference type="Google" id="ProtNLM"/>
    </source>
</evidence>
<keyword evidence="2" id="KW-0812">Transmembrane</keyword>
<dbReference type="AlphaFoldDB" id="A0A6N4WAT8"/>
<feature type="region of interest" description="Disordered" evidence="1">
    <location>
        <begin position="106"/>
        <end position="154"/>
    </location>
</feature>
<evidence type="ECO:0000256" key="1">
    <source>
        <dbReference type="SAM" id="MobiDB-lite"/>
    </source>
</evidence>
<gene>
    <name evidence="3" type="ORF">MANY_34960</name>
</gene>
<organism evidence="3 4">
    <name type="scientific">Mycolicibacterium anyangense</name>
    <dbReference type="NCBI Taxonomy" id="1431246"/>
    <lineage>
        <taxon>Bacteria</taxon>
        <taxon>Bacillati</taxon>
        <taxon>Actinomycetota</taxon>
        <taxon>Actinomycetes</taxon>
        <taxon>Mycobacteriales</taxon>
        <taxon>Mycobacteriaceae</taxon>
        <taxon>Mycolicibacterium</taxon>
    </lineage>
</organism>
<feature type="compositionally biased region" description="Gly residues" evidence="1">
    <location>
        <begin position="106"/>
        <end position="126"/>
    </location>
</feature>
<evidence type="ECO:0000256" key="2">
    <source>
        <dbReference type="SAM" id="Phobius"/>
    </source>
</evidence>
<keyword evidence="4" id="KW-1185">Reference proteome</keyword>
<reference evidence="3 4" key="1">
    <citation type="journal article" date="2019" name="Emerg. Microbes Infect.">
        <title>Comprehensive subspecies identification of 175 nontuberculous mycobacteria species based on 7547 genomic profiles.</title>
        <authorList>
            <person name="Matsumoto Y."/>
            <person name="Kinjo T."/>
            <person name="Motooka D."/>
            <person name="Nabeya D."/>
            <person name="Jung N."/>
            <person name="Uechi K."/>
            <person name="Horii T."/>
            <person name="Iida T."/>
            <person name="Fujita J."/>
            <person name="Nakamura S."/>
        </authorList>
    </citation>
    <scope>NUCLEOTIDE SEQUENCE [LARGE SCALE GENOMIC DNA]</scope>
    <source>
        <strain evidence="3 4">JCM 30275</strain>
    </source>
</reference>
<dbReference type="EMBL" id="AP022620">
    <property type="protein sequence ID" value="BBZ78159.1"/>
    <property type="molecule type" value="Genomic_DNA"/>
</dbReference>